<keyword evidence="1" id="KW-0812">Transmembrane</keyword>
<evidence type="ECO:0000313" key="2">
    <source>
        <dbReference type="EMBL" id="OPJ56964.1"/>
    </source>
</evidence>
<protein>
    <recommendedName>
        <fullName evidence="4">Stage II sporulation protein M</fullName>
    </recommendedName>
</protein>
<evidence type="ECO:0000313" key="3">
    <source>
        <dbReference type="Proteomes" id="UP000190140"/>
    </source>
</evidence>
<keyword evidence="3" id="KW-1185">Reference proteome</keyword>
<comment type="caution">
    <text evidence="2">The sequence shown here is derived from an EMBL/GenBank/DDBJ whole genome shotgun (WGS) entry which is preliminary data.</text>
</comment>
<dbReference type="Proteomes" id="UP000190140">
    <property type="component" value="Unassembled WGS sequence"/>
</dbReference>
<gene>
    <name evidence="2" type="ORF">CLOTH_02460</name>
</gene>
<feature type="transmembrane region" description="Helical" evidence="1">
    <location>
        <begin position="178"/>
        <end position="202"/>
    </location>
</feature>
<accession>A0A1V4IAP9</accession>
<evidence type="ECO:0008006" key="4">
    <source>
        <dbReference type="Google" id="ProtNLM"/>
    </source>
</evidence>
<name>A0A1V4IAP9_9FIRM</name>
<evidence type="ECO:0000256" key="1">
    <source>
        <dbReference type="SAM" id="Phobius"/>
    </source>
</evidence>
<reference evidence="2 3" key="1">
    <citation type="submission" date="2017-03" db="EMBL/GenBank/DDBJ databases">
        <title>Genome sequence of Clostridium thermoalcaliphilum DSM 7309.</title>
        <authorList>
            <person name="Poehlein A."/>
            <person name="Daniel R."/>
        </authorList>
    </citation>
    <scope>NUCLEOTIDE SEQUENCE [LARGE SCALE GENOMIC DNA]</scope>
    <source>
        <strain evidence="2 3">DSM 7309</strain>
    </source>
</reference>
<organism evidence="2 3">
    <name type="scientific">Alkalithermobacter paradoxus</name>
    <dbReference type="NCBI Taxonomy" id="29349"/>
    <lineage>
        <taxon>Bacteria</taxon>
        <taxon>Bacillati</taxon>
        <taxon>Bacillota</taxon>
        <taxon>Clostridia</taxon>
        <taxon>Peptostreptococcales</taxon>
        <taxon>Tepidibacteraceae</taxon>
        <taxon>Alkalithermobacter</taxon>
    </lineage>
</organism>
<sequence length="206" mass="23701">MRKINGFSSFKFNYKIFVVFIIFILTLGVSSGVYLNKIYPESINSITEYISRTSNYYSNTDYSVFELVFLNLKNDFLYLSSLFILSLGVITWPLTFLAIFLKGLSIGFTINTLVLGFNPGYIKIIFLILVKNIVIIPLSIVIMIITFSYVLEFLSNFKLFRKFKNNNHMKRLIVKCSVNTMSVVVPTVLIQSILNAVSIFLLQRIF</sequence>
<proteinExistence type="predicted"/>
<feature type="transmembrane region" description="Helical" evidence="1">
    <location>
        <begin position="135"/>
        <end position="157"/>
    </location>
</feature>
<dbReference type="EMBL" id="MZGW01000001">
    <property type="protein sequence ID" value="OPJ56964.1"/>
    <property type="molecule type" value="Genomic_DNA"/>
</dbReference>
<feature type="transmembrane region" description="Helical" evidence="1">
    <location>
        <begin position="12"/>
        <end position="35"/>
    </location>
</feature>
<dbReference type="RefSeq" id="WP_079410401.1">
    <property type="nucleotide sequence ID" value="NZ_MZGW01000001.1"/>
</dbReference>
<dbReference type="STRING" id="29349.CLOTH_02460"/>
<feature type="transmembrane region" description="Helical" evidence="1">
    <location>
        <begin position="108"/>
        <end position="129"/>
    </location>
</feature>
<dbReference type="AlphaFoldDB" id="A0A1V4IAP9"/>
<dbReference type="OrthoDB" id="1751115at2"/>
<keyword evidence="1" id="KW-1133">Transmembrane helix</keyword>
<keyword evidence="1" id="KW-0472">Membrane</keyword>
<feature type="transmembrane region" description="Helical" evidence="1">
    <location>
        <begin position="76"/>
        <end position="101"/>
    </location>
</feature>